<evidence type="ECO:0000313" key="1">
    <source>
        <dbReference type="EMBL" id="KXN70147.1"/>
    </source>
</evidence>
<accession>A0A137P559</accession>
<protein>
    <submittedName>
        <fullName evidence="1">Uncharacterized protein</fullName>
    </submittedName>
</protein>
<dbReference type="Proteomes" id="UP000070444">
    <property type="component" value="Unassembled WGS sequence"/>
</dbReference>
<gene>
    <name evidence="1" type="ORF">CONCODRAFT_7390</name>
</gene>
<keyword evidence="2" id="KW-1185">Reference proteome</keyword>
<dbReference type="AlphaFoldDB" id="A0A137P559"/>
<dbReference type="EMBL" id="KQ964512">
    <property type="protein sequence ID" value="KXN70147.1"/>
    <property type="molecule type" value="Genomic_DNA"/>
</dbReference>
<sequence length="301" mass="35264">MQEAKNLSLRGVLSTVHNLVDYYHKQREQEASLDETLLEIVNGLDNILLDRCAFRHKKGKNAGRTCLKARYRRPSDEDPNKFVYFGSKCAYHTPKKTKDKFKDFKSYTDTNIESQSQVDLLETALTPPKQVTQKYYPDPSKELQHLYDQLYLDSSNTVVEKVDASNYHWVLICKLDREKRLFKEFSKNVVSELKRQQSVNHFDYVVDDSREYFKKIDIAKALNFVEKRERQCLGEAFGEAFGEPLYLGNFLQLANLASTSELNKVIDKEKYYNKYSRAPKIDVSREEMMNSTEFVQFYSTK</sequence>
<evidence type="ECO:0000313" key="2">
    <source>
        <dbReference type="Proteomes" id="UP000070444"/>
    </source>
</evidence>
<reference evidence="1 2" key="1">
    <citation type="journal article" date="2015" name="Genome Biol. Evol.">
        <title>Phylogenomic analyses indicate that early fungi evolved digesting cell walls of algal ancestors of land plants.</title>
        <authorList>
            <person name="Chang Y."/>
            <person name="Wang S."/>
            <person name="Sekimoto S."/>
            <person name="Aerts A.L."/>
            <person name="Choi C."/>
            <person name="Clum A."/>
            <person name="LaButti K.M."/>
            <person name="Lindquist E.A."/>
            <person name="Yee Ngan C."/>
            <person name="Ohm R.A."/>
            <person name="Salamov A.A."/>
            <person name="Grigoriev I.V."/>
            <person name="Spatafora J.W."/>
            <person name="Berbee M.L."/>
        </authorList>
    </citation>
    <scope>NUCLEOTIDE SEQUENCE [LARGE SCALE GENOMIC DNA]</scope>
    <source>
        <strain evidence="1 2">NRRL 28638</strain>
    </source>
</reference>
<organism evidence="1 2">
    <name type="scientific">Conidiobolus coronatus (strain ATCC 28846 / CBS 209.66 / NRRL 28638)</name>
    <name type="common">Delacroixia coronata</name>
    <dbReference type="NCBI Taxonomy" id="796925"/>
    <lineage>
        <taxon>Eukaryota</taxon>
        <taxon>Fungi</taxon>
        <taxon>Fungi incertae sedis</taxon>
        <taxon>Zoopagomycota</taxon>
        <taxon>Entomophthoromycotina</taxon>
        <taxon>Entomophthoromycetes</taxon>
        <taxon>Entomophthorales</taxon>
        <taxon>Ancylistaceae</taxon>
        <taxon>Conidiobolus</taxon>
    </lineage>
</organism>
<name>A0A137P559_CONC2</name>
<proteinExistence type="predicted"/>